<comment type="caution">
    <text evidence="1">The sequence shown here is derived from an EMBL/GenBank/DDBJ whole genome shotgun (WGS) entry which is preliminary data.</text>
</comment>
<sequence>MWIGIAGAVGLVAVLVVPFAPRPADGEHPVPVASLAPGSCVRFPSKSADPKVRHEDSDGVALLREVVPVACTEPHRGEVVAQAALDPERLRYNDLSAASHAACREPFADYNPDFWALPANVGITLVPPREQDVAQHPLATCLYIGLSAPLAGPLRADPSRLTVGQRRYLDAVRPYDEVSADGLDARESIRNDQLTAWAKEMAAAEQRTLDELQRIGAPTGAEQPFAVVLDQHRKGAAAWQAAAAETTPKEIHRRMVDARDAEHAAMDADQAVRAALGLSTTMRPRGYSL</sequence>
<proteinExistence type="predicted"/>
<evidence type="ECO:0008006" key="3">
    <source>
        <dbReference type="Google" id="ProtNLM"/>
    </source>
</evidence>
<dbReference type="EMBL" id="JAMZDX010000004">
    <property type="protein sequence ID" value="MCP2310939.1"/>
    <property type="molecule type" value="Genomic_DNA"/>
</dbReference>
<organism evidence="1 2">
    <name type="scientific">Kitasatospora paracochleata</name>
    <dbReference type="NCBI Taxonomy" id="58354"/>
    <lineage>
        <taxon>Bacteria</taxon>
        <taxon>Bacillati</taxon>
        <taxon>Actinomycetota</taxon>
        <taxon>Actinomycetes</taxon>
        <taxon>Kitasatosporales</taxon>
        <taxon>Streptomycetaceae</taxon>
        <taxon>Kitasatospora</taxon>
    </lineage>
</organism>
<protein>
    <recommendedName>
        <fullName evidence="3">Regulator of septum formation</fullName>
    </recommendedName>
</protein>
<evidence type="ECO:0000313" key="2">
    <source>
        <dbReference type="Proteomes" id="UP001206483"/>
    </source>
</evidence>
<dbReference type="Proteomes" id="UP001206483">
    <property type="component" value="Unassembled WGS sequence"/>
</dbReference>
<gene>
    <name evidence="1" type="ORF">FHR36_004102</name>
</gene>
<name>A0ABT1J112_9ACTN</name>
<reference evidence="1 2" key="1">
    <citation type="submission" date="2022-06" db="EMBL/GenBank/DDBJ databases">
        <title>Sequencing the genomes of 1000 actinobacteria strains.</title>
        <authorList>
            <person name="Klenk H.-P."/>
        </authorList>
    </citation>
    <scope>NUCLEOTIDE SEQUENCE [LARGE SCALE GENOMIC DNA]</scope>
    <source>
        <strain evidence="1 2">DSM 41656</strain>
    </source>
</reference>
<keyword evidence="2" id="KW-1185">Reference proteome</keyword>
<evidence type="ECO:0000313" key="1">
    <source>
        <dbReference type="EMBL" id="MCP2310939.1"/>
    </source>
</evidence>
<dbReference type="RefSeq" id="WP_253799591.1">
    <property type="nucleotide sequence ID" value="NZ_BAAAUB010000047.1"/>
</dbReference>
<accession>A0ABT1J112</accession>